<keyword evidence="14" id="KW-1185">Reference proteome</keyword>
<feature type="transmembrane region" description="Helical" evidence="11">
    <location>
        <begin position="543"/>
        <end position="570"/>
    </location>
</feature>
<evidence type="ECO:0000256" key="1">
    <source>
        <dbReference type="ARBA" id="ARBA00004477"/>
    </source>
</evidence>
<dbReference type="AlphaFoldDB" id="A0A9P0EET4"/>
<evidence type="ECO:0000256" key="11">
    <source>
        <dbReference type="SAM" id="Phobius"/>
    </source>
</evidence>
<feature type="transmembrane region" description="Helical" evidence="11">
    <location>
        <begin position="9"/>
        <end position="31"/>
    </location>
</feature>
<evidence type="ECO:0000256" key="2">
    <source>
        <dbReference type="ARBA" id="ARBA00004687"/>
    </source>
</evidence>
<dbReference type="EMBL" id="OV725078">
    <property type="protein sequence ID" value="CAH1393792.1"/>
    <property type="molecule type" value="Genomic_DNA"/>
</dbReference>
<dbReference type="CDD" id="cd16024">
    <property type="entry name" value="GPI_EPT_2"/>
    <property type="match status" value="1"/>
</dbReference>
<dbReference type="InterPro" id="IPR002591">
    <property type="entry name" value="Phosphodiest/P_Trfase"/>
</dbReference>
<feature type="transmembrane region" description="Helical" evidence="11">
    <location>
        <begin position="631"/>
        <end position="651"/>
    </location>
</feature>
<comment type="pathway">
    <text evidence="2">Glycolipid biosynthesis; glycosylphosphatidylinositol-anchor biosynthesis.</text>
</comment>
<evidence type="ECO:0000256" key="7">
    <source>
        <dbReference type="ARBA" id="ARBA00022824"/>
    </source>
</evidence>
<dbReference type="GO" id="GO:0051267">
    <property type="term" value="F:CP2 mannose-ethanolamine phosphotransferase activity"/>
    <property type="evidence" value="ECO:0007669"/>
    <property type="project" value="TreeGrafter"/>
</dbReference>
<dbReference type="Pfam" id="PF01663">
    <property type="entry name" value="Phosphodiest"/>
    <property type="match status" value="2"/>
</dbReference>
<dbReference type="Pfam" id="PF19316">
    <property type="entry name" value="PIGO_PIGG"/>
    <property type="match status" value="1"/>
</dbReference>
<dbReference type="GO" id="GO:0006506">
    <property type="term" value="P:GPI anchor biosynthetic process"/>
    <property type="evidence" value="ECO:0007669"/>
    <property type="project" value="UniProtKB-KW"/>
</dbReference>
<evidence type="ECO:0000256" key="10">
    <source>
        <dbReference type="ARBA" id="ARBA00023180"/>
    </source>
</evidence>
<dbReference type="PANTHER" id="PTHR23072">
    <property type="entry name" value="PHOSPHATIDYLINOSITOL GLYCAN-RELATED"/>
    <property type="match status" value="1"/>
</dbReference>
<feature type="transmembrane region" description="Helical" evidence="11">
    <location>
        <begin position="740"/>
        <end position="762"/>
    </location>
</feature>
<evidence type="ECO:0000256" key="5">
    <source>
        <dbReference type="ARBA" id="ARBA00022679"/>
    </source>
</evidence>
<organism evidence="13 14">
    <name type="scientific">Nezara viridula</name>
    <name type="common">Southern green stink bug</name>
    <name type="synonym">Cimex viridulus</name>
    <dbReference type="NCBI Taxonomy" id="85310"/>
    <lineage>
        <taxon>Eukaryota</taxon>
        <taxon>Metazoa</taxon>
        <taxon>Ecdysozoa</taxon>
        <taxon>Arthropoda</taxon>
        <taxon>Hexapoda</taxon>
        <taxon>Insecta</taxon>
        <taxon>Pterygota</taxon>
        <taxon>Neoptera</taxon>
        <taxon>Paraneoptera</taxon>
        <taxon>Hemiptera</taxon>
        <taxon>Heteroptera</taxon>
        <taxon>Panheteroptera</taxon>
        <taxon>Pentatomomorpha</taxon>
        <taxon>Pentatomoidea</taxon>
        <taxon>Pentatomidae</taxon>
        <taxon>Pentatominae</taxon>
        <taxon>Nezara</taxon>
    </lineage>
</organism>
<dbReference type="GO" id="GO:0005789">
    <property type="term" value="C:endoplasmic reticulum membrane"/>
    <property type="evidence" value="ECO:0007669"/>
    <property type="project" value="UniProtKB-SubCell"/>
</dbReference>
<dbReference type="InterPro" id="IPR037674">
    <property type="entry name" value="PIG-G_N"/>
</dbReference>
<feature type="transmembrane region" description="Helical" evidence="11">
    <location>
        <begin position="600"/>
        <end position="619"/>
    </location>
</feature>
<evidence type="ECO:0000256" key="4">
    <source>
        <dbReference type="ARBA" id="ARBA00022502"/>
    </source>
</evidence>
<evidence type="ECO:0000256" key="3">
    <source>
        <dbReference type="ARBA" id="ARBA00005315"/>
    </source>
</evidence>
<evidence type="ECO:0000259" key="12">
    <source>
        <dbReference type="Pfam" id="PF19316"/>
    </source>
</evidence>
<dbReference type="SUPFAM" id="SSF53649">
    <property type="entry name" value="Alkaline phosphatase-like"/>
    <property type="match status" value="1"/>
</dbReference>
<dbReference type="Proteomes" id="UP001152798">
    <property type="component" value="Chromosome 2"/>
</dbReference>
<reference evidence="13" key="1">
    <citation type="submission" date="2022-01" db="EMBL/GenBank/DDBJ databases">
        <authorList>
            <person name="King R."/>
        </authorList>
    </citation>
    <scope>NUCLEOTIDE SEQUENCE</scope>
</reference>
<dbReference type="PANTHER" id="PTHR23072:SF0">
    <property type="entry name" value="GPI ETHANOLAMINE PHOSPHATE TRANSFERASE 2"/>
    <property type="match status" value="1"/>
</dbReference>
<sequence>MPVLRLKCIFVYFMLLQVLALVGFFMGFFPIKTLPNRNASLEDLPSTFKDIRINPKDFYHRHVNRMILLVIDGLRYDFLNGEDAEENMPFVSSLVNKSGNCLLKVRVETPTVTMPRIKALMTGNIPGFLDIIRNFKTNEITEDNILRQASKNGFIPIFYGDETWISLFPHEFIRKETTTSFYVNDFFEVDDNVTRNLKKELNRSDWDMMILHYLGLDHIGHVEGPKSTHIKPKLNEMDNIISLIFKDFILKGTNKNDLSNILIVCGDHGIHDSGGHGGSSLAEVLVPFFLINHDCNTDMRNEETSQTDITPLISVLLGLPIPAANLGKLDYRLLKKMEPLSKLYTMYYSTHNLKKTFDDYHFDIHSYPDILNSLQEADNLFELIIKSGSDSIIENKLLYHYYEAQKFMSSKMSELNITFDFYLMFISLILLIQIWWILLKGCRLVFTKPRILISLICFTILNGFKLFGCHLSTGSSFVCCDDITSQIIPSILTAVFSFNILLIPPITRRTRVSFDVDPPLLILFLLHLLSYTSSSYIEEEHQFWYFFLTSLFLYTIISKAAYSCIVPLLVQRFLRKLNQTGNKWAFIPDIGDWLNEEKNMTLLLIVYISGQLVIIYWFLKHMIEKNVRKWLLFLEIILFLFQILVITLYRFSIGDLSFLASPLLESRGITEVKLFWSILSIQIVLYITSINCKDSKNKFMLNIIEIILVLTVEIISLLHKPHNIVLISGMLIFQDILEKYYINNVYYKMFFYQSLGMVFYFYQGNSNGLASIDITAGFVGLEEFSLVISGLFVFLNTFSAIILSNILLLRNIYLFKSYEAKRRKEQYWIFYKENLHPPLFYNEELEYYWFIPFVSCSYAIFYTTYIVLQRHHLFLWSVFCPKLLYLSCEILLYCVIIFLLFVIELSYIAISHLVQFYERVY</sequence>
<evidence type="ECO:0000313" key="14">
    <source>
        <dbReference type="Proteomes" id="UP001152798"/>
    </source>
</evidence>
<feature type="transmembrane region" description="Helical" evidence="11">
    <location>
        <begin position="847"/>
        <end position="868"/>
    </location>
</feature>
<feature type="domain" description="GPI ethanolamine phosphate transferase 2 C-terminal" evidence="12">
    <location>
        <begin position="517"/>
        <end position="887"/>
    </location>
</feature>
<feature type="transmembrane region" description="Helical" evidence="11">
    <location>
        <begin position="421"/>
        <end position="439"/>
    </location>
</feature>
<comment type="similarity">
    <text evidence="3">Belongs to the PIGG/PIGN/PIGO family. PIGG subfamily.</text>
</comment>
<keyword evidence="4" id="KW-0337">GPI-anchor biosynthesis</keyword>
<feature type="transmembrane region" description="Helical" evidence="11">
    <location>
        <begin position="487"/>
        <end position="507"/>
    </location>
</feature>
<dbReference type="InterPro" id="IPR017850">
    <property type="entry name" value="Alkaline_phosphatase_core_sf"/>
</dbReference>
<feature type="transmembrane region" description="Helical" evidence="11">
    <location>
        <begin position="890"/>
        <end position="910"/>
    </location>
</feature>
<gene>
    <name evidence="13" type="ORF">NEZAVI_LOCUS4408</name>
</gene>
<keyword evidence="5" id="KW-0808">Transferase</keyword>
<comment type="subcellular location">
    <subcellularLocation>
        <location evidence="1">Endoplasmic reticulum membrane</location>
        <topology evidence="1">Multi-pass membrane protein</topology>
    </subcellularLocation>
</comment>
<evidence type="ECO:0000256" key="9">
    <source>
        <dbReference type="ARBA" id="ARBA00023136"/>
    </source>
</evidence>
<proteinExistence type="inferred from homology"/>
<feature type="transmembrane region" description="Helical" evidence="11">
    <location>
        <begin position="451"/>
        <end position="467"/>
    </location>
</feature>
<dbReference type="InterPro" id="IPR039527">
    <property type="entry name" value="PIGG/GPI7"/>
</dbReference>
<keyword evidence="9 11" id="KW-0472">Membrane</keyword>
<dbReference type="Gene3D" id="3.40.720.10">
    <property type="entry name" value="Alkaline Phosphatase, subunit A"/>
    <property type="match status" value="1"/>
</dbReference>
<name>A0A9P0EET4_NEZVI</name>
<accession>A0A9P0EET4</accession>
<dbReference type="InterPro" id="IPR045687">
    <property type="entry name" value="PIGG/GPI7_C"/>
</dbReference>
<keyword evidence="7" id="KW-0256">Endoplasmic reticulum</keyword>
<keyword evidence="8 11" id="KW-1133">Transmembrane helix</keyword>
<evidence type="ECO:0000256" key="6">
    <source>
        <dbReference type="ARBA" id="ARBA00022692"/>
    </source>
</evidence>
<keyword evidence="10" id="KW-0325">Glycoprotein</keyword>
<evidence type="ECO:0000313" key="13">
    <source>
        <dbReference type="EMBL" id="CAH1393792.1"/>
    </source>
</evidence>
<evidence type="ECO:0000256" key="8">
    <source>
        <dbReference type="ARBA" id="ARBA00022989"/>
    </source>
</evidence>
<keyword evidence="6 11" id="KW-0812">Transmembrane</keyword>
<protein>
    <recommendedName>
        <fullName evidence="12">GPI ethanolamine phosphate transferase 2 C-terminal domain-containing protein</fullName>
    </recommendedName>
</protein>
<feature type="transmembrane region" description="Helical" evidence="11">
    <location>
        <begin position="786"/>
        <end position="813"/>
    </location>
</feature>
<dbReference type="OrthoDB" id="272139at2759"/>
<feature type="transmembrane region" description="Helical" evidence="11">
    <location>
        <begin position="672"/>
        <end position="688"/>
    </location>
</feature>